<dbReference type="HOGENOM" id="CLU_2963887_0_0_1"/>
<evidence type="ECO:0000313" key="2">
    <source>
        <dbReference type="Proteomes" id="UP000017836"/>
    </source>
</evidence>
<keyword evidence="2" id="KW-1185">Reference proteome</keyword>
<reference evidence="2" key="1">
    <citation type="journal article" date="2013" name="Science">
        <title>The Amborella genome and the evolution of flowering plants.</title>
        <authorList>
            <consortium name="Amborella Genome Project"/>
        </authorList>
    </citation>
    <scope>NUCLEOTIDE SEQUENCE [LARGE SCALE GENOMIC DNA]</scope>
</reference>
<dbReference type="Proteomes" id="UP000017836">
    <property type="component" value="Unassembled WGS sequence"/>
</dbReference>
<evidence type="ECO:0000313" key="1">
    <source>
        <dbReference type="EMBL" id="ERM95390.1"/>
    </source>
</evidence>
<dbReference type="AlphaFoldDB" id="W1NJN4"/>
<dbReference type="EMBL" id="KI397486">
    <property type="protein sequence ID" value="ERM95390.1"/>
    <property type="molecule type" value="Genomic_DNA"/>
</dbReference>
<gene>
    <name evidence="1" type="ORF">AMTR_s00008p00222280</name>
</gene>
<name>W1NJN4_AMBTC</name>
<organism evidence="1 2">
    <name type="scientific">Amborella trichopoda</name>
    <dbReference type="NCBI Taxonomy" id="13333"/>
    <lineage>
        <taxon>Eukaryota</taxon>
        <taxon>Viridiplantae</taxon>
        <taxon>Streptophyta</taxon>
        <taxon>Embryophyta</taxon>
        <taxon>Tracheophyta</taxon>
        <taxon>Spermatophyta</taxon>
        <taxon>Magnoliopsida</taxon>
        <taxon>Amborellales</taxon>
        <taxon>Amborellaceae</taxon>
        <taxon>Amborella</taxon>
    </lineage>
</organism>
<protein>
    <submittedName>
        <fullName evidence="1">Uncharacterized protein</fullName>
    </submittedName>
</protein>
<dbReference type="Gramene" id="ERM95390">
    <property type="protein sequence ID" value="ERM95390"/>
    <property type="gene ID" value="AMTR_s00008p00222280"/>
</dbReference>
<sequence length="59" mass="6743">MEMVVQVDVVIRILMVLCESSGPIVEVIHQPIDSLNCIFGEYAKVYLQWCLSILMARVF</sequence>
<accession>W1NJN4</accession>
<proteinExistence type="predicted"/>